<evidence type="ECO:0000256" key="2">
    <source>
        <dbReference type="ARBA" id="ARBA00011073"/>
    </source>
</evidence>
<evidence type="ECO:0000256" key="8">
    <source>
        <dbReference type="RuleBase" id="RU003355"/>
    </source>
</evidence>
<dbReference type="RefSeq" id="WP_380703217.1">
    <property type="nucleotide sequence ID" value="NZ_JBHSAP010000007.1"/>
</dbReference>
<evidence type="ECO:0000256" key="4">
    <source>
        <dbReference type="ARBA" id="ARBA00022670"/>
    </source>
</evidence>
<dbReference type="Gene3D" id="3.40.50.200">
    <property type="entry name" value="Peptidase S8/S53 domain"/>
    <property type="match status" value="1"/>
</dbReference>
<dbReference type="PROSITE" id="PS51892">
    <property type="entry name" value="SUBTILASE"/>
    <property type="match status" value="1"/>
</dbReference>
<feature type="active site" description="Charge relay system" evidence="7">
    <location>
        <position position="166"/>
    </location>
</feature>
<protein>
    <submittedName>
        <fullName evidence="11">S8 family peptidase</fullName>
        <ecNumber evidence="11">3.4.-.-</ecNumber>
    </submittedName>
</protein>
<feature type="active site" description="Charge relay system" evidence="7">
    <location>
        <position position="133"/>
    </location>
</feature>
<evidence type="ECO:0000256" key="5">
    <source>
        <dbReference type="ARBA" id="ARBA00022801"/>
    </source>
</evidence>
<gene>
    <name evidence="11" type="ORF">ACFOUO_02575</name>
</gene>
<evidence type="ECO:0000259" key="9">
    <source>
        <dbReference type="Pfam" id="PF00082"/>
    </source>
</evidence>
<dbReference type="InterPro" id="IPR000209">
    <property type="entry name" value="Peptidase_S8/S53_dom"/>
</dbReference>
<dbReference type="PROSITE" id="PS00137">
    <property type="entry name" value="SUBTILASE_HIS"/>
    <property type="match status" value="1"/>
</dbReference>
<sequence length="374" mass="39513">MLPAQAGAQVGAQPAAETAKYVPGEMIVKFKPGTTATVKSSLHGKKHAKVISRNTRMGFEVLKVKGMSVKEAVKSYKKNPNVEYAEPNYIMKASWTPNDPYYSSQQYGPQKVQAPAAWDITRSSSSVRIAIIDTGVQANHPDLNGKVVKGYDYVDRDWDPNDGHGHGTHCAGIAAAATNNRIGIAGMAPNASIYAVRVLDNNGSGTLANVASGISHAADNGAQVISLSLGASSGGASLENAVNYAWNKGSVVVAAAGNNGTSWPNYPAYYNNAIAVAATDSNDRRAYYSTYGSWVDVAAPGSSIYSTYKDSRYVSLSGTSMATPHVAGLAGLLASQGRSASNIRAAIERTADRIWGTGFFWAHGRINANRAVRY</sequence>
<dbReference type="PROSITE" id="PS00138">
    <property type="entry name" value="SUBTILASE_SER"/>
    <property type="match status" value="1"/>
</dbReference>
<dbReference type="EC" id="3.4.-.-" evidence="11"/>
<dbReference type="InterPro" id="IPR050131">
    <property type="entry name" value="Peptidase_S8_subtilisin-like"/>
</dbReference>
<organism evidence="11 12">
    <name type="scientific">Salinithrix halophila</name>
    <dbReference type="NCBI Taxonomy" id="1485204"/>
    <lineage>
        <taxon>Bacteria</taxon>
        <taxon>Bacillati</taxon>
        <taxon>Bacillota</taxon>
        <taxon>Bacilli</taxon>
        <taxon>Bacillales</taxon>
        <taxon>Thermoactinomycetaceae</taxon>
        <taxon>Salinithrix</taxon>
    </lineage>
</organism>
<dbReference type="GO" id="GO:0016787">
    <property type="term" value="F:hydrolase activity"/>
    <property type="evidence" value="ECO:0007669"/>
    <property type="project" value="UniProtKB-KW"/>
</dbReference>
<dbReference type="Pfam" id="PF00082">
    <property type="entry name" value="Peptidase_S8"/>
    <property type="match status" value="1"/>
</dbReference>
<dbReference type="PANTHER" id="PTHR43806:SF11">
    <property type="entry name" value="CEREVISIN-RELATED"/>
    <property type="match status" value="1"/>
</dbReference>
<evidence type="ECO:0000256" key="3">
    <source>
        <dbReference type="ARBA" id="ARBA00022525"/>
    </source>
</evidence>
<evidence type="ECO:0000256" key="7">
    <source>
        <dbReference type="PROSITE-ProRule" id="PRU01240"/>
    </source>
</evidence>
<dbReference type="EMBL" id="JBHSAP010000007">
    <property type="protein sequence ID" value="MFC4075689.1"/>
    <property type="molecule type" value="Genomic_DNA"/>
</dbReference>
<evidence type="ECO:0000313" key="12">
    <source>
        <dbReference type="Proteomes" id="UP001595843"/>
    </source>
</evidence>
<proteinExistence type="inferred from homology"/>
<dbReference type="InterPro" id="IPR022398">
    <property type="entry name" value="Peptidase_S8_His-AS"/>
</dbReference>
<comment type="caution">
    <text evidence="11">The sequence shown here is derived from an EMBL/GenBank/DDBJ whole genome shotgun (WGS) entry which is preliminary data.</text>
</comment>
<dbReference type="PRINTS" id="PR00723">
    <property type="entry name" value="SUBTILISIN"/>
</dbReference>
<dbReference type="CDD" id="cd07484">
    <property type="entry name" value="Peptidases_S8_Thermitase_like"/>
    <property type="match status" value="1"/>
</dbReference>
<evidence type="ECO:0000259" key="10">
    <source>
        <dbReference type="Pfam" id="PF22148"/>
    </source>
</evidence>
<keyword evidence="4 7" id="KW-0645">Protease</keyword>
<reference evidence="12" key="1">
    <citation type="journal article" date="2019" name="Int. J. Syst. Evol. Microbiol.">
        <title>The Global Catalogue of Microorganisms (GCM) 10K type strain sequencing project: providing services to taxonomists for standard genome sequencing and annotation.</title>
        <authorList>
            <consortium name="The Broad Institute Genomics Platform"/>
            <consortium name="The Broad Institute Genome Sequencing Center for Infectious Disease"/>
            <person name="Wu L."/>
            <person name="Ma J."/>
        </authorList>
    </citation>
    <scope>NUCLEOTIDE SEQUENCE [LARGE SCALE GENOMIC DNA]</scope>
    <source>
        <strain evidence="12">IBRC-M 10813</strain>
    </source>
</reference>
<feature type="domain" description="Peptidase S8/S53" evidence="9">
    <location>
        <begin position="125"/>
        <end position="352"/>
    </location>
</feature>
<accession>A0ABV8JI97</accession>
<keyword evidence="5 7" id="KW-0378">Hydrolase</keyword>
<dbReference type="InterPro" id="IPR036852">
    <property type="entry name" value="Peptidase_S8/S53_dom_sf"/>
</dbReference>
<dbReference type="PANTHER" id="PTHR43806">
    <property type="entry name" value="PEPTIDASE S8"/>
    <property type="match status" value="1"/>
</dbReference>
<keyword evidence="6 7" id="KW-0720">Serine protease</keyword>
<dbReference type="PROSITE" id="PS00136">
    <property type="entry name" value="SUBTILASE_ASP"/>
    <property type="match status" value="1"/>
</dbReference>
<dbReference type="InterPro" id="IPR015500">
    <property type="entry name" value="Peptidase_S8_subtilisin-rel"/>
</dbReference>
<dbReference type="Pfam" id="PF22148">
    <property type="entry name" value="Fervidolysin_NPro-like"/>
    <property type="match status" value="1"/>
</dbReference>
<dbReference type="Proteomes" id="UP001595843">
    <property type="component" value="Unassembled WGS sequence"/>
</dbReference>
<feature type="domain" description="Fervidolysin-like N-terminal prodomain" evidence="10">
    <location>
        <begin position="9"/>
        <end position="88"/>
    </location>
</feature>
<keyword evidence="3" id="KW-0964">Secreted</keyword>
<dbReference type="InterPro" id="IPR023827">
    <property type="entry name" value="Peptidase_S8_Asp-AS"/>
</dbReference>
<evidence type="ECO:0000313" key="11">
    <source>
        <dbReference type="EMBL" id="MFC4075689.1"/>
    </source>
</evidence>
<comment type="similarity">
    <text evidence="2 7 8">Belongs to the peptidase S8 family.</text>
</comment>
<comment type="subcellular location">
    <subcellularLocation>
        <location evidence="1">Secreted</location>
    </subcellularLocation>
</comment>
<dbReference type="InterPro" id="IPR034084">
    <property type="entry name" value="Thermitase-like_dom"/>
</dbReference>
<keyword evidence="12" id="KW-1185">Reference proteome</keyword>
<dbReference type="InterPro" id="IPR023828">
    <property type="entry name" value="Peptidase_S8_Ser-AS"/>
</dbReference>
<name>A0ABV8JI97_9BACL</name>
<dbReference type="SUPFAM" id="SSF52743">
    <property type="entry name" value="Subtilisin-like"/>
    <property type="match status" value="1"/>
</dbReference>
<evidence type="ECO:0000256" key="6">
    <source>
        <dbReference type="ARBA" id="ARBA00022825"/>
    </source>
</evidence>
<dbReference type="InterPro" id="IPR054399">
    <property type="entry name" value="Fervidolysin-like_N_prodom"/>
</dbReference>
<feature type="active site" description="Charge relay system" evidence="7">
    <location>
        <position position="320"/>
    </location>
</feature>
<evidence type="ECO:0000256" key="1">
    <source>
        <dbReference type="ARBA" id="ARBA00004613"/>
    </source>
</evidence>